<organism evidence="3 4">
    <name type="scientific">Candidatus Sulfotelmatobacter kueseliae</name>
    <dbReference type="NCBI Taxonomy" id="2042962"/>
    <lineage>
        <taxon>Bacteria</taxon>
        <taxon>Pseudomonadati</taxon>
        <taxon>Acidobacteriota</taxon>
        <taxon>Terriglobia</taxon>
        <taxon>Terriglobales</taxon>
        <taxon>Candidatus Korobacteraceae</taxon>
        <taxon>Candidatus Sulfotelmatobacter</taxon>
    </lineage>
</organism>
<dbReference type="Proteomes" id="UP000238701">
    <property type="component" value="Unassembled WGS sequence"/>
</dbReference>
<accession>A0A2U3K4L4</accession>
<protein>
    <submittedName>
        <fullName evidence="3">Xylose isomerase domain protein TIM barrel</fullName>
    </submittedName>
</protein>
<sequence>MSFHAMNRRTFLQTATTVTAASFLTSRFAWAAGDHKIEKVGVQLYTIRDEMKADFDGSLAKVAAIGYKEVEFAGYFGRTPQQVRAALEKNGLTSPACHLDYDLLAPGQWPAQIESAKVIGQDYIVNPWIPEQLRQTDDDWKRVAETFNRAGAESKKAGIQFAYHNHWFEFLPVNGKLPYDMLLTLCDKDLVKMEMDLCWITVGGGDPLKYFDRYPGRFPLVHVKDVKKIPRVTTGGEQNFGDTVDLAAVGSGIIDWKRIFAQSDKAGIKHYIVEHDKPAHPFASITESYEYLSKLRW</sequence>
<feature type="signal peptide" evidence="1">
    <location>
        <begin position="1"/>
        <end position="31"/>
    </location>
</feature>
<evidence type="ECO:0000313" key="3">
    <source>
        <dbReference type="EMBL" id="SPF34602.1"/>
    </source>
</evidence>
<dbReference type="InterPro" id="IPR013022">
    <property type="entry name" value="Xyl_isomerase-like_TIM-brl"/>
</dbReference>
<dbReference type="AlphaFoldDB" id="A0A2U3K4L4"/>
<dbReference type="InterPro" id="IPR036237">
    <property type="entry name" value="Xyl_isomerase-like_sf"/>
</dbReference>
<proteinExistence type="predicted"/>
<dbReference type="PANTHER" id="PTHR12110:SF41">
    <property type="entry name" value="INOSOSE DEHYDRATASE"/>
    <property type="match status" value="1"/>
</dbReference>
<feature type="chain" id="PRO_5015470857" evidence="1">
    <location>
        <begin position="32"/>
        <end position="297"/>
    </location>
</feature>
<dbReference type="EMBL" id="OMOD01000037">
    <property type="protein sequence ID" value="SPF34602.1"/>
    <property type="molecule type" value="Genomic_DNA"/>
</dbReference>
<evidence type="ECO:0000259" key="2">
    <source>
        <dbReference type="Pfam" id="PF01261"/>
    </source>
</evidence>
<dbReference type="PANTHER" id="PTHR12110">
    <property type="entry name" value="HYDROXYPYRUVATE ISOMERASE"/>
    <property type="match status" value="1"/>
</dbReference>
<dbReference type="InterPro" id="IPR050312">
    <property type="entry name" value="IolE/XylAMocC-like"/>
</dbReference>
<keyword evidence="1" id="KW-0732">Signal</keyword>
<name>A0A2U3K4L4_9BACT</name>
<keyword evidence="3" id="KW-0413">Isomerase</keyword>
<dbReference type="Pfam" id="PF01261">
    <property type="entry name" value="AP_endonuc_2"/>
    <property type="match status" value="1"/>
</dbReference>
<dbReference type="SUPFAM" id="SSF51658">
    <property type="entry name" value="Xylose isomerase-like"/>
    <property type="match status" value="1"/>
</dbReference>
<gene>
    <name evidence="3" type="ORF">SBA1_1310023</name>
</gene>
<dbReference type="GO" id="GO:0016853">
    <property type="term" value="F:isomerase activity"/>
    <property type="evidence" value="ECO:0007669"/>
    <property type="project" value="UniProtKB-KW"/>
</dbReference>
<evidence type="ECO:0000256" key="1">
    <source>
        <dbReference type="SAM" id="SignalP"/>
    </source>
</evidence>
<dbReference type="InterPro" id="IPR006311">
    <property type="entry name" value="TAT_signal"/>
</dbReference>
<evidence type="ECO:0000313" key="4">
    <source>
        <dbReference type="Proteomes" id="UP000238701"/>
    </source>
</evidence>
<dbReference type="Gene3D" id="3.20.20.150">
    <property type="entry name" value="Divalent-metal-dependent TIM barrel enzymes"/>
    <property type="match status" value="1"/>
</dbReference>
<dbReference type="PROSITE" id="PS51318">
    <property type="entry name" value="TAT"/>
    <property type="match status" value="1"/>
</dbReference>
<reference evidence="4" key="1">
    <citation type="submission" date="2018-02" db="EMBL/GenBank/DDBJ databases">
        <authorList>
            <person name="Hausmann B."/>
        </authorList>
    </citation>
    <scope>NUCLEOTIDE SEQUENCE [LARGE SCALE GENOMIC DNA]</scope>
    <source>
        <strain evidence="4">Peat soil MAG SbA1</strain>
    </source>
</reference>
<feature type="domain" description="Xylose isomerase-like TIM barrel" evidence="2">
    <location>
        <begin position="59"/>
        <end position="293"/>
    </location>
</feature>